<feature type="region of interest" description="Disordered" evidence="6">
    <location>
        <begin position="1002"/>
        <end position="1031"/>
    </location>
</feature>
<feature type="compositionally biased region" description="Basic residues" evidence="6">
    <location>
        <begin position="1021"/>
        <end position="1030"/>
    </location>
</feature>
<feature type="compositionally biased region" description="Polar residues" evidence="6">
    <location>
        <begin position="633"/>
        <end position="642"/>
    </location>
</feature>
<evidence type="ECO:0000313" key="8">
    <source>
        <dbReference type="EMBL" id="KIJ15770.1"/>
    </source>
</evidence>
<dbReference type="Proteomes" id="UP000053647">
    <property type="component" value="Unassembled WGS sequence"/>
</dbReference>
<keyword evidence="4" id="KW-0804">Transcription</keyword>
<proteinExistence type="predicted"/>
<feature type="domain" description="Zinc-finger" evidence="7">
    <location>
        <begin position="842"/>
        <end position="914"/>
    </location>
</feature>
<dbReference type="GO" id="GO:0000785">
    <property type="term" value="C:chromatin"/>
    <property type="evidence" value="ECO:0007669"/>
    <property type="project" value="TreeGrafter"/>
</dbReference>
<keyword evidence="5" id="KW-0539">Nucleus</keyword>
<reference evidence="9" key="2">
    <citation type="submission" date="2015-01" db="EMBL/GenBank/DDBJ databases">
        <title>Evolutionary Origins and Diversification of the Mycorrhizal Mutualists.</title>
        <authorList>
            <consortium name="DOE Joint Genome Institute"/>
            <consortium name="Mycorrhizal Genomics Consortium"/>
            <person name="Kohler A."/>
            <person name="Kuo A."/>
            <person name="Nagy L.G."/>
            <person name="Floudas D."/>
            <person name="Copeland A."/>
            <person name="Barry K.W."/>
            <person name="Cichocki N."/>
            <person name="Veneault-Fourrey C."/>
            <person name="LaButti K."/>
            <person name="Lindquist E.A."/>
            <person name="Lipzen A."/>
            <person name="Lundell T."/>
            <person name="Morin E."/>
            <person name="Murat C."/>
            <person name="Riley R."/>
            <person name="Ohm R."/>
            <person name="Sun H."/>
            <person name="Tunlid A."/>
            <person name="Henrissat B."/>
            <person name="Grigoriev I.V."/>
            <person name="Hibbett D.S."/>
            <person name="Martin F."/>
        </authorList>
    </citation>
    <scope>NUCLEOTIDE SEQUENCE [LARGE SCALE GENOMIC DNA]</scope>
    <source>
        <strain evidence="9">ATCC 200175</strain>
    </source>
</reference>
<keyword evidence="2" id="KW-0479">Metal-binding</keyword>
<feature type="compositionally biased region" description="Low complexity" evidence="6">
    <location>
        <begin position="790"/>
        <end position="808"/>
    </location>
</feature>
<keyword evidence="9" id="KW-1185">Reference proteome</keyword>
<name>A0A0C9TJH8_PAXIN</name>
<dbReference type="AlphaFoldDB" id="A0A0C9TJH8"/>
<dbReference type="GO" id="GO:0032454">
    <property type="term" value="F:histone H3K9 demethylase activity"/>
    <property type="evidence" value="ECO:0007669"/>
    <property type="project" value="InterPro"/>
</dbReference>
<feature type="region of interest" description="Disordered" evidence="6">
    <location>
        <begin position="79"/>
        <end position="160"/>
    </location>
</feature>
<feature type="compositionally biased region" description="Basic and acidic residues" evidence="6">
    <location>
        <begin position="774"/>
        <end position="787"/>
    </location>
</feature>
<dbReference type="GO" id="GO:0003712">
    <property type="term" value="F:transcription coregulator activity"/>
    <property type="evidence" value="ECO:0007669"/>
    <property type="project" value="TreeGrafter"/>
</dbReference>
<feature type="compositionally biased region" description="Basic and acidic residues" evidence="6">
    <location>
        <begin position="284"/>
        <end position="297"/>
    </location>
</feature>
<evidence type="ECO:0000259" key="7">
    <source>
        <dbReference type="Pfam" id="PF10497"/>
    </source>
</evidence>
<sequence>MSAPMASIWDSHLDQVPQTLAKPYISSSDSSNLSLESFRAPVENQHSNVTERTYPLDGFLQQTRPGESLVQSSVEFRDPVDTSSVSSDDVHSLYDGPAVVHTPPKPRLQSHPTTYSKSLSSQFTPNPSVHVSRVPESQVSPSAREHSPLSEAAFTTGPEIIDLTEDTEEELAISEILSDGDPTDQPVDPGSSRQHNLARSSSPPIGDNRSLFTPSPVPKSRRRMIMEHVAVPSFPQGLTKADYELMSRMPTAPISHVVEHPSLAHALSSAFTQNRAPSTVFASPDKRKGKEREREDVVSSSTPARKKYKPRAPITFGAGLDTTPSALLDAFYAHAIIPLGDVDIEPPLTRIDLATNSRFEFAHAWRKRTSTLQEAELECITRFKVIGRACTMAGPPRASLSPILGTAGYVVSRELQEWELVPPESSPRKKSSSSKKTRTTKAALEPANAKKRASTFDVDAGPPANPSADPLDVHPNPVDPNLSNSTMAQEGESTGAIVDIDVDMYFNGLSDSPKPVVPPQQHVVHTSGVHLLQFAEQAQPNNHVTRFPPLSIDTMLARTDGNECFFGMPPSPTVAEMEPPPRLLTPAPPSPFQVDHFVSQEGNLFVQSGSPTLTPPWSLSQSGDLPQNDDSHTLLSSPSNGDFPTALDTIDPSLLGGQQPLAPQPKVVPPKRRSTLPEPIIYVRRPIHSSSLPMVSGKRPVQIKFRSQELPHTTAVEESDDEPISVTHAGPKGENGSTLSSRVRNDVEQSASVADEDNTTSSSLPKRRSLPSRKMRDLRKSISRVDSESDSSFAPSRVSQSPSVSVLPETDKPKPKPQPKLKLKLKLKSSRTGGNQEVVAEETFCHQCRNTNARPKMQCSNKVQGCVCGKRFCNRCILNRYPDITFDQFSAGFMCPACTNTCNCSHCARKRGEEYISMRGGGFAGSRIQTKVTLIRDEPKPMHSRRSLPNENRVDMSMTPTPEPSSSTAPPAMFWAHVYGLEGERVGSAIISPENAASLSKAGLQSAQPVRVPVPPPPRAQKQKQKKASRPRVFIGRPQKSWKIRATRDLEPSSDCVVACARIDPNADVDGSGNGHGNAHGKGKDKAIDGRLLRVFIGNPTSLHEPYARMPCTPSPTSSRASSPGLDSDGTLTPLSELEADYWPQPEVGESCSWAPPPSPPGLPGSVVPPAAPDVQRSVSMAMSEEELARAISAALAALV</sequence>
<feature type="region of interest" description="Disordered" evidence="6">
    <location>
        <begin position="939"/>
        <end position="969"/>
    </location>
</feature>
<feature type="region of interest" description="Disordered" evidence="6">
    <location>
        <begin position="23"/>
        <end position="48"/>
    </location>
</feature>
<dbReference type="InterPro" id="IPR018866">
    <property type="entry name" value="Znf-4CXXC_R1"/>
</dbReference>
<feature type="compositionally biased region" description="Polar residues" evidence="6">
    <location>
        <begin position="191"/>
        <end position="203"/>
    </location>
</feature>
<feature type="compositionally biased region" description="Low complexity" evidence="6">
    <location>
        <begin position="1111"/>
        <end position="1124"/>
    </location>
</feature>
<organism evidence="8 9">
    <name type="scientific">Paxillus involutus ATCC 200175</name>
    <dbReference type="NCBI Taxonomy" id="664439"/>
    <lineage>
        <taxon>Eukaryota</taxon>
        <taxon>Fungi</taxon>
        <taxon>Dikarya</taxon>
        <taxon>Basidiomycota</taxon>
        <taxon>Agaricomycotina</taxon>
        <taxon>Agaricomycetes</taxon>
        <taxon>Agaricomycetidae</taxon>
        <taxon>Boletales</taxon>
        <taxon>Paxilineae</taxon>
        <taxon>Paxillaceae</taxon>
        <taxon>Paxillus</taxon>
    </lineage>
</organism>
<feature type="compositionally biased region" description="Polar residues" evidence="6">
    <location>
        <begin position="110"/>
        <end position="141"/>
    </location>
</feature>
<dbReference type="PANTHER" id="PTHR12549:SF38">
    <property type="entry name" value="JMJC DOMAIN-CONTAINING HISTONE DEMETHYLASE 2, ISOFORM A"/>
    <property type="match status" value="1"/>
</dbReference>
<feature type="region of interest" description="Disordered" evidence="6">
    <location>
        <begin position="1106"/>
        <end position="1133"/>
    </location>
</feature>
<dbReference type="InterPro" id="IPR045109">
    <property type="entry name" value="LSDs-like"/>
</dbReference>
<evidence type="ECO:0000256" key="2">
    <source>
        <dbReference type="ARBA" id="ARBA00022723"/>
    </source>
</evidence>
<dbReference type="Pfam" id="PF10497">
    <property type="entry name" value="zf-4CXXC_R1"/>
    <property type="match status" value="1"/>
</dbReference>
<reference evidence="8 9" key="1">
    <citation type="submission" date="2014-06" db="EMBL/GenBank/DDBJ databases">
        <authorList>
            <consortium name="DOE Joint Genome Institute"/>
            <person name="Kuo A."/>
            <person name="Kohler A."/>
            <person name="Nagy L.G."/>
            <person name="Floudas D."/>
            <person name="Copeland A."/>
            <person name="Barry K.W."/>
            <person name="Cichocki N."/>
            <person name="Veneault-Fourrey C."/>
            <person name="LaButti K."/>
            <person name="Lindquist E.A."/>
            <person name="Lipzen A."/>
            <person name="Lundell T."/>
            <person name="Morin E."/>
            <person name="Murat C."/>
            <person name="Sun H."/>
            <person name="Tunlid A."/>
            <person name="Henrissat B."/>
            <person name="Grigoriev I.V."/>
            <person name="Hibbett D.S."/>
            <person name="Martin F."/>
            <person name="Nordberg H.P."/>
            <person name="Cantor M.N."/>
            <person name="Hua S.X."/>
        </authorList>
    </citation>
    <scope>NUCLEOTIDE SEQUENCE [LARGE SCALE GENOMIC DNA]</scope>
    <source>
        <strain evidence="8 9">ATCC 200175</strain>
    </source>
</reference>
<feature type="region of interest" description="Disordered" evidence="6">
    <location>
        <begin position="1147"/>
        <end position="1171"/>
    </location>
</feature>
<feature type="compositionally biased region" description="Low complexity" evidence="6">
    <location>
        <begin position="26"/>
        <end position="37"/>
    </location>
</feature>
<feature type="compositionally biased region" description="Polar residues" evidence="6">
    <location>
        <begin position="608"/>
        <end position="625"/>
    </location>
</feature>
<dbReference type="GO" id="GO:0000118">
    <property type="term" value="C:histone deacetylase complex"/>
    <property type="evidence" value="ECO:0007669"/>
    <property type="project" value="TreeGrafter"/>
</dbReference>
<evidence type="ECO:0000313" key="9">
    <source>
        <dbReference type="Proteomes" id="UP000053647"/>
    </source>
</evidence>
<dbReference type="GO" id="GO:0046872">
    <property type="term" value="F:metal ion binding"/>
    <property type="evidence" value="ECO:0007669"/>
    <property type="project" value="UniProtKB-KW"/>
</dbReference>
<keyword evidence="3" id="KW-0805">Transcription regulation</keyword>
<feature type="compositionally biased region" description="Basic residues" evidence="6">
    <location>
        <begin position="428"/>
        <end position="439"/>
    </location>
</feature>
<evidence type="ECO:0000256" key="3">
    <source>
        <dbReference type="ARBA" id="ARBA00023015"/>
    </source>
</evidence>
<dbReference type="GO" id="GO:0006357">
    <property type="term" value="P:regulation of transcription by RNA polymerase II"/>
    <property type="evidence" value="ECO:0007669"/>
    <property type="project" value="TreeGrafter"/>
</dbReference>
<gene>
    <name evidence="8" type="ORF">PAXINDRAFT_180443</name>
</gene>
<dbReference type="EMBL" id="KN819335">
    <property type="protein sequence ID" value="KIJ15770.1"/>
    <property type="molecule type" value="Genomic_DNA"/>
</dbReference>
<evidence type="ECO:0000256" key="4">
    <source>
        <dbReference type="ARBA" id="ARBA00023163"/>
    </source>
</evidence>
<evidence type="ECO:0000256" key="1">
    <source>
        <dbReference type="ARBA" id="ARBA00004123"/>
    </source>
</evidence>
<dbReference type="CDD" id="cd00065">
    <property type="entry name" value="FYVE_like_SF"/>
    <property type="match status" value="1"/>
</dbReference>
<accession>A0A0C9TJH8</accession>
<feature type="region of interest" description="Disordered" evidence="6">
    <location>
        <begin position="420"/>
        <end position="483"/>
    </location>
</feature>
<comment type="subcellular location">
    <subcellularLocation>
        <location evidence="1">Nucleus</location>
    </subcellularLocation>
</comment>
<feature type="region of interest" description="Disordered" evidence="6">
    <location>
        <begin position="275"/>
        <end position="304"/>
    </location>
</feature>
<feature type="region of interest" description="Disordered" evidence="6">
    <location>
        <begin position="608"/>
        <end position="673"/>
    </location>
</feature>
<evidence type="ECO:0000256" key="5">
    <source>
        <dbReference type="ARBA" id="ARBA00023242"/>
    </source>
</evidence>
<dbReference type="GO" id="GO:0031490">
    <property type="term" value="F:chromatin DNA binding"/>
    <property type="evidence" value="ECO:0007669"/>
    <property type="project" value="TreeGrafter"/>
</dbReference>
<dbReference type="OrthoDB" id="298344at2759"/>
<feature type="region of interest" description="Disordered" evidence="6">
    <location>
        <begin position="706"/>
        <end position="821"/>
    </location>
</feature>
<feature type="region of interest" description="Disordered" evidence="6">
    <location>
        <begin position="176"/>
        <end position="220"/>
    </location>
</feature>
<dbReference type="PANTHER" id="PTHR12549">
    <property type="entry name" value="JMJC DOMAIN-CONTAINING HISTONE DEMETHYLATION PROTEIN"/>
    <property type="match status" value="1"/>
</dbReference>
<dbReference type="HOGENOM" id="CLU_270862_0_0_1"/>
<evidence type="ECO:0000256" key="6">
    <source>
        <dbReference type="SAM" id="MobiDB-lite"/>
    </source>
</evidence>
<feature type="compositionally biased region" description="Polar residues" evidence="6">
    <location>
        <begin position="735"/>
        <end position="752"/>
    </location>
</feature>
<protein>
    <recommendedName>
        <fullName evidence="7">Zinc-finger domain-containing protein</fullName>
    </recommendedName>
</protein>
<feature type="compositionally biased region" description="Low complexity" evidence="6">
    <location>
        <begin position="956"/>
        <end position="969"/>
    </location>
</feature>